<dbReference type="Proteomes" id="UP000005239">
    <property type="component" value="Unassembled WGS sequence"/>
</dbReference>
<dbReference type="CDD" id="cd14752">
    <property type="entry name" value="GH31_N"/>
    <property type="match status" value="1"/>
</dbReference>
<dbReference type="Gene3D" id="3.20.20.80">
    <property type="entry name" value="Glycosidases"/>
    <property type="match status" value="2"/>
</dbReference>
<evidence type="ECO:0000313" key="12">
    <source>
        <dbReference type="Proteomes" id="UP000005239"/>
    </source>
</evidence>
<proteinExistence type="inferred from homology"/>
<evidence type="ECO:0000256" key="7">
    <source>
        <dbReference type="ARBA" id="ARBA00023180"/>
    </source>
</evidence>
<dbReference type="EnsemblMetazoa" id="PPA38891.1">
    <property type="protein sequence ID" value="PPA38891.1"/>
    <property type="gene ID" value="WBGene00277260"/>
</dbReference>
<evidence type="ECO:0000313" key="11">
    <source>
        <dbReference type="EnsemblMetazoa" id="PPA38891.1"/>
    </source>
</evidence>
<evidence type="ECO:0000256" key="8">
    <source>
        <dbReference type="ARBA" id="ARBA00023295"/>
    </source>
</evidence>
<dbReference type="GO" id="GO:0030246">
    <property type="term" value="F:carbohydrate binding"/>
    <property type="evidence" value="ECO:0007669"/>
    <property type="project" value="InterPro"/>
</dbReference>
<evidence type="ECO:0000256" key="5">
    <source>
        <dbReference type="ARBA" id="ARBA00022801"/>
    </source>
</evidence>
<comment type="pathway">
    <text evidence="2">Glycan metabolism; N-glycan metabolism.</text>
</comment>
<keyword evidence="7" id="KW-0325">Glycoprotein</keyword>
<keyword evidence="6" id="KW-0256">Endoplasmic reticulum</keyword>
<evidence type="ECO:0000256" key="6">
    <source>
        <dbReference type="ARBA" id="ARBA00022824"/>
    </source>
</evidence>
<accession>A0A8R1UU04</accession>
<dbReference type="InterPro" id="IPR000322">
    <property type="entry name" value="Glyco_hydro_31_TIM"/>
</dbReference>
<dbReference type="OrthoDB" id="3237269at2759"/>
<dbReference type="InterPro" id="IPR011013">
    <property type="entry name" value="Gal_mutarotase_sf_dom"/>
</dbReference>
<dbReference type="Gene3D" id="2.60.40.1760">
    <property type="entry name" value="glycosyl hydrolase (family 31)"/>
    <property type="match status" value="1"/>
</dbReference>
<dbReference type="SUPFAM" id="SSF51011">
    <property type="entry name" value="Glycosyl hydrolase domain"/>
    <property type="match status" value="1"/>
</dbReference>
<keyword evidence="5 10" id="KW-0378">Hydrolase</keyword>
<dbReference type="InterPro" id="IPR048395">
    <property type="entry name" value="Glyco_hydro_31_C"/>
</dbReference>
<dbReference type="SUPFAM" id="SSF51445">
    <property type="entry name" value="(Trans)glycosidases"/>
    <property type="match status" value="1"/>
</dbReference>
<reference evidence="12" key="1">
    <citation type="journal article" date="2008" name="Nat. Genet.">
        <title>The Pristionchus pacificus genome provides a unique perspective on nematode lifestyle and parasitism.</title>
        <authorList>
            <person name="Dieterich C."/>
            <person name="Clifton S.W."/>
            <person name="Schuster L.N."/>
            <person name="Chinwalla A."/>
            <person name="Delehaunty K."/>
            <person name="Dinkelacker I."/>
            <person name="Fulton L."/>
            <person name="Fulton R."/>
            <person name="Godfrey J."/>
            <person name="Minx P."/>
            <person name="Mitreva M."/>
            <person name="Roeseler W."/>
            <person name="Tian H."/>
            <person name="Witte H."/>
            <person name="Yang S.P."/>
            <person name="Wilson R.K."/>
            <person name="Sommer R.J."/>
        </authorList>
    </citation>
    <scope>NUCLEOTIDE SEQUENCE [LARGE SCALE GENOMIC DNA]</scope>
    <source>
        <strain evidence="12">PS312</strain>
    </source>
</reference>
<dbReference type="SUPFAM" id="SSF74650">
    <property type="entry name" value="Galactose mutarotase-like"/>
    <property type="match status" value="1"/>
</dbReference>
<accession>A0A2A6BCR5</accession>
<protein>
    <recommendedName>
        <fullName evidence="9">Glucosidase II subunit alpha</fullName>
    </recommendedName>
</protein>
<dbReference type="InterPro" id="IPR025887">
    <property type="entry name" value="Glyco_hydro_31_N_dom"/>
</dbReference>
<dbReference type="GO" id="GO:0005783">
    <property type="term" value="C:endoplasmic reticulum"/>
    <property type="evidence" value="ECO:0007669"/>
    <property type="project" value="UniProtKB-SubCell"/>
</dbReference>
<evidence type="ECO:0000256" key="10">
    <source>
        <dbReference type="RuleBase" id="RU361185"/>
    </source>
</evidence>
<name>A0A2A6BCR5_PRIPA</name>
<gene>
    <name evidence="11" type="primary">WBGene00277260</name>
</gene>
<keyword evidence="4" id="KW-0732">Signal</keyword>
<dbReference type="CDD" id="cd06603">
    <property type="entry name" value="GH31_GANC_GANAB_alpha"/>
    <property type="match status" value="1"/>
</dbReference>
<evidence type="ECO:0000256" key="2">
    <source>
        <dbReference type="ARBA" id="ARBA00004833"/>
    </source>
</evidence>
<evidence type="ECO:0000256" key="3">
    <source>
        <dbReference type="ARBA" id="ARBA00007806"/>
    </source>
</evidence>
<comment type="subcellular location">
    <subcellularLocation>
        <location evidence="1">Endoplasmic reticulum</location>
    </subcellularLocation>
</comment>
<dbReference type="GO" id="GO:0005975">
    <property type="term" value="P:carbohydrate metabolic process"/>
    <property type="evidence" value="ECO:0007669"/>
    <property type="project" value="InterPro"/>
</dbReference>
<dbReference type="InterPro" id="IPR013780">
    <property type="entry name" value="Glyco_hydro_b"/>
</dbReference>
<evidence type="ECO:0000256" key="4">
    <source>
        <dbReference type="ARBA" id="ARBA00022729"/>
    </source>
</evidence>
<dbReference type="Pfam" id="PF13802">
    <property type="entry name" value="Gal_mutarotas_2"/>
    <property type="match status" value="1"/>
</dbReference>
<dbReference type="Gene3D" id="2.60.40.1180">
    <property type="entry name" value="Golgi alpha-mannosidase II"/>
    <property type="match status" value="2"/>
</dbReference>
<comment type="similarity">
    <text evidence="3 10">Belongs to the glycosyl hydrolase 31 family.</text>
</comment>
<dbReference type="Pfam" id="PF01055">
    <property type="entry name" value="Glyco_hydro_31_2nd"/>
    <property type="match status" value="1"/>
</dbReference>
<keyword evidence="12" id="KW-1185">Reference proteome</keyword>
<dbReference type="AlphaFoldDB" id="A0A2A6BCR5"/>
<reference evidence="11" key="2">
    <citation type="submission" date="2022-06" db="UniProtKB">
        <authorList>
            <consortium name="EnsemblMetazoa"/>
        </authorList>
    </citation>
    <scope>IDENTIFICATION</scope>
    <source>
        <strain evidence="11">PS312</strain>
    </source>
</reference>
<dbReference type="GO" id="GO:0090599">
    <property type="term" value="F:alpha-glucosidase activity"/>
    <property type="evidence" value="ECO:0000318"/>
    <property type="project" value="GO_Central"/>
</dbReference>
<dbReference type="Pfam" id="PF21365">
    <property type="entry name" value="Glyco_hydro_31_3rd"/>
    <property type="match status" value="1"/>
</dbReference>
<organism evidence="11 12">
    <name type="scientific">Pristionchus pacificus</name>
    <name type="common">Parasitic nematode worm</name>
    <dbReference type="NCBI Taxonomy" id="54126"/>
    <lineage>
        <taxon>Eukaryota</taxon>
        <taxon>Metazoa</taxon>
        <taxon>Ecdysozoa</taxon>
        <taxon>Nematoda</taxon>
        <taxon>Chromadorea</taxon>
        <taxon>Rhabditida</taxon>
        <taxon>Rhabditina</taxon>
        <taxon>Diplogasteromorpha</taxon>
        <taxon>Diplogasteroidea</taxon>
        <taxon>Neodiplogasteridae</taxon>
        <taxon>Pristionchus</taxon>
    </lineage>
</organism>
<dbReference type="InterPro" id="IPR017853">
    <property type="entry name" value="GH"/>
</dbReference>
<dbReference type="GO" id="GO:0006491">
    <property type="term" value="P:N-glycan processing"/>
    <property type="evidence" value="ECO:0000318"/>
    <property type="project" value="GO_Central"/>
</dbReference>
<keyword evidence="8 10" id="KW-0326">Glycosidase</keyword>
<evidence type="ECO:0000256" key="9">
    <source>
        <dbReference type="ARBA" id="ARBA00042895"/>
    </source>
</evidence>
<dbReference type="PANTHER" id="PTHR22762">
    <property type="entry name" value="ALPHA-GLUCOSIDASE"/>
    <property type="match status" value="1"/>
</dbReference>
<evidence type="ECO:0000256" key="1">
    <source>
        <dbReference type="ARBA" id="ARBA00004240"/>
    </source>
</evidence>
<dbReference type="PANTHER" id="PTHR22762:SF54">
    <property type="entry name" value="BCDNA.GH04962"/>
    <property type="match status" value="1"/>
</dbReference>
<sequence length="1043" mass="117571">MSSRAVCLLLLFSFSSLAVKRGDFKTCSQSAFCKRHRAISSNTNGYEVDWSTIEKTANQFKAKLVNNENRLQLTITGLTEGRLRVQIDEPEETAIRQRYIPTQALAGDPVELAFESIKEDADQAEIVNGDKQAKAIIHRSPFVIDLLNGNGDLVTQINAGGKLKVDLFTTRKEGVQYPDGFWQERFKSWTDSKPFGSSSVGVDITMVGFRTAYGLPEHADSFSLRSTVGSTDPYRLYNTDVFEYEIGNPMALYVSVPHLLAHRKEATAGVLWLNAAETWVDTQSAESSKGLFRKMWNTVVTDDSTPNFTSHFMSESGLVDVFFFSGKSLETGPTPQKVHKQLALTSGVTPLPPLFALGYHQSRWNYRNEDDVAKVTAKFDEHDIPMDVMWLDIEHTDGKKRCTKYFIWSPIHFKTPKQMIDGVAATGRKMVTIIDPHIKKDPAYKVYQDAMVMELYIKNADNRTEYEGNCWPGTSKYLDFFKPKTREYWISQFAFDRYEGSTENLYTWNDMNEPSVFSGPEGTIERDAIHHGGLENREVHNIYGLQYHSATFEGQLARTDGVDRPFLLSRAGFIGSQRTAAIWTGDNAAEWSHLAISSPMMLSLSVAGIPFAGADVGGFFGNPSEELHVRWYNVGAWQPFFRAHSHIETRRREPWLSSEKAMLSMRRSIRERYALLPYWYAIFREHAQNGMPPMRPIFYEFPEEEKFFETQDAWMIGDALFVHPVVTKGATTVTVQLPERDGNKTAQWFDYHTGAPQLSGKQTISAVLYESPTPVWQRGGTIVPTWQRVSGRLSIPLSLLNAHSQILCKNAECVLGIKGSRDGIFLAVGGSSRLQVYVSRWLESRMGDTRRVAQADGRGFSKLGMEESGSESRPPVASARMENGKFYAKMLNIRRSAWLMRADPLTLLVALDEDGQAKGTVYMDDAKTHAYREKDEFVEATMEYRSTSSSTATFTSIPVGKFEAKNWIEMIEASSLCIFSTRTPCVQKLIRGVRSSPVSVALKVDGEAGQSHTGWKYDGKMQKLTLRKPGVLITKQYSIELFF</sequence>